<keyword evidence="2" id="KW-1185">Reference proteome</keyword>
<dbReference type="Proteomes" id="UP000054928">
    <property type="component" value="Unassembled WGS sequence"/>
</dbReference>
<name>A0A0N7L5Y8_PLAHL</name>
<evidence type="ECO:0000313" key="1">
    <source>
        <dbReference type="EMBL" id="CEG42795.1"/>
    </source>
</evidence>
<reference evidence="2" key="1">
    <citation type="submission" date="2014-09" db="EMBL/GenBank/DDBJ databases">
        <authorList>
            <person name="Sharma Rahul"/>
            <person name="Thines Marco"/>
        </authorList>
    </citation>
    <scope>NUCLEOTIDE SEQUENCE [LARGE SCALE GENOMIC DNA]</scope>
</reference>
<organism evidence="1 2">
    <name type="scientific">Plasmopara halstedii</name>
    <name type="common">Downy mildew of sunflower</name>
    <dbReference type="NCBI Taxonomy" id="4781"/>
    <lineage>
        <taxon>Eukaryota</taxon>
        <taxon>Sar</taxon>
        <taxon>Stramenopiles</taxon>
        <taxon>Oomycota</taxon>
        <taxon>Peronosporomycetes</taxon>
        <taxon>Peronosporales</taxon>
        <taxon>Peronosporaceae</taxon>
        <taxon>Plasmopara</taxon>
    </lineage>
</organism>
<dbReference type="GeneID" id="36409706"/>
<protein>
    <submittedName>
        <fullName evidence="1">Uncharacterized protein</fullName>
    </submittedName>
</protein>
<dbReference type="AlphaFoldDB" id="A0A0N7L5Y8"/>
<dbReference type="RefSeq" id="XP_024579164.1">
    <property type="nucleotide sequence ID" value="XM_024728715.2"/>
</dbReference>
<dbReference type="EMBL" id="CCYD01000645">
    <property type="protein sequence ID" value="CEG42795.1"/>
    <property type="molecule type" value="Genomic_DNA"/>
</dbReference>
<accession>A0A0N7L5Y8</accession>
<sequence>MVAEFEYSLSLVRQAWFAQRRSIYFWASYIQHKALIDHMMNLDATAMPFYHQLYHACKALGINVCEFDTLTIKS</sequence>
<evidence type="ECO:0000313" key="2">
    <source>
        <dbReference type="Proteomes" id="UP000054928"/>
    </source>
</evidence>
<proteinExistence type="predicted"/>